<dbReference type="EMBL" id="JAODUO010001084">
    <property type="protein sequence ID" value="KAK2171278.1"/>
    <property type="molecule type" value="Genomic_DNA"/>
</dbReference>
<proteinExistence type="predicted"/>
<dbReference type="Proteomes" id="UP001209878">
    <property type="component" value="Unassembled WGS sequence"/>
</dbReference>
<dbReference type="AlphaFoldDB" id="A0AAD9NJX0"/>
<gene>
    <name evidence="1" type="ORF">NP493_1085g00040</name>
</gene>
<evidence type="ECO:0000313" key="1">
    <source>
        <dbReference type="EMBL" id="KAK2171278.1"/>
    </source>
</evidence>
<protein>
    <submittedName>
        <fullName evidence="1">Uncharacterized protein</fullName>
    </submittedName>
</protein>
<evidence type="ECO:0000313" key="2">
    <source>
        <dbReference type="Proteomes" id="UP001209878"/>
    </source>
</evidence>
<organism evidence="1 2">
    <name type="scientific">Ridgeia piscesae</name>
    <name type="common">Tubeworm</name>
    <dbReference type="NCBI Taxonomy" id="27915"/>
    <lineage>
        <taxon>Eukaryota</taxon>
        <taxon>Metazoa</taxon>
        <taxon>Spiralia</taxon>
        <taxon>Lophotrochozoa</taxon>
        <taxon>Annelida</taxon>
        <taxon>Polychaeta</taxon>
        <taxon>Sedentaria</taxon>
        <taxon>Canalipalpata</taxon>
        <taxon>Sabellida</taxon>
        <taxon>Siboglinidae</taxon>
        <taxon>Ridgeia</taxon>
    </lineage>
</organism>
<accession>A0AAD9NJX0</accession>
<sequence length="178" mass="19143">MHLSTIVSGVCLLYKSFSLSGPKALPCVRPTLTLDSPDTPGSHSTLLFASSYVPSTNLTSPSGTPTHLSVPIIISLGIVAQAFSRYMNLIAISSCPSSFFSTNYLWANIPCVVPLPCLNSSCSSPISRYTIALILPSRFFPATSTYGLATYCLKVFPGHAHLPFFFIFGKLAPFFIPL</sequence>
<name>A0AAD9NJX0_RIDPI</name>
<reference evidence="1" key="1">
    <citation type="journal article" date="2023" name="Mol. Biol. Evol.">
        <title>Third-Generation Sequencing Reveals the Adaptive Role of the Epigenome in Three Deep-Sea Polychaetes.</title>
        <authorList>
            <person name="Perez M."/>
            <person name="Aroh O."/>
            <person name="Sun Y."/>
            <person name="Lan Y."/>
            <person name="Juniper S.K."/>
            <person name="Young C.R."/>
            <person name="Angers B."/>
            <person name="Qian P.Y."/>
        </authorList>
    </citation>
    <scope>NUCLEOTIDE SEQUENCE</scope>
    <source>
        <strain evidence="1">R07B-5</strain>
    </source>
</reference>
<keyword evidence="2" id="KW-1185">Reference proteome</keyword>
<comment type="caution">
    <text evidence="1">The sequence shown here is derived from an EMBL/GenBank/DDBJ whole genome shotgun (WGS) entry which is preliminary data.</text>
</comment>